<accession>A0AAV1IYK3</accession>
<dbReference type="GO" id="GO:0003677">
    <property type="term" value="F:DNA binding"/>
    <property type="evidence" value="ECO:0007669"/>
    <property type="project" value="UniProtKB-KW"/>
</dbReference>
<feature type="compositionally biased region" description="Pro residues" evidence="3">
    <location>
        <begin position="246"/>
        <end position="257"/>
    </location>
</feature>
<feature type="region of interest" description="Disordered" evidence="3">
    <location>
        <begin position="1"/>
        <end position="36"/>
    </location>
</feature>
<feature type="region of interest" description="Disordered" evidence="3">
    <location>
        <begin position="381"/>
        <end position="401"/>
    </location>
</feature>
<name>A0AAV1IYK3_9NEOP</name>
<feature type="region of interest" description="Disordered" evidence="3">
    <location>
        <begin position="618"/>
        <end position="649"/>
    </location>
</feature>
<evidence type="ECO:0000313" key="4">
    <source>
        <dbReference type="EMBL" id="CAK1541480.1"/>
    </source>
</evidence>
<gene>
    <name evidence="4" type="ORF">LNINA_LOCUS1461</name>
</gene>
<dbReference type="Proteomes" id="UP001497472">
    <property type="component" value="Unassembled WGS sequence"/>
</dbReference>
<evidence type="ECO:0000256" key="2">
    <source>
        <dbReference type="ARBA" id="ARBA00023172"/>
    </source>
</evidence>
<feature type="compositionally biased region" description="Polar residues" evidence="3">
    <location>
        <begin position="633"/>
        <end position="649"/>
    </location>
</feature>
<dbReference type="GO" id="GO:0006310">
    <property type="term" value="P:DNA recombination"/>
    <property type="evidence" value="ECO:0007669"/>
    <property type="project" value="UniProtKB-KW"/>
</dbReference>
<proteinExistence type="predicted"/>
<feature type="compositionally biased region" description="Basic residues" evidence="3">
    <location>
        <begin position="297"/>
        <end position="306"/>
    </location>
</feature>
<dbReference type="PANTHER" id="PTHR35617:SF3">
    <property type="entry name" value="CORE-BINDING (CB) DOMAIN-CONTAINING PROTEIN"/>
    <property type="match status" value="1"/>
</dbReference>
<dbReference type="EMBL" id="CAVLEF010000002">
    <property type="protein sequence ID" value="CAK1541480.1"/>
    <property type="molecule type" value="Genomic_DNA"/>
</dbReference>
<feature type="region of interest" description="Disordered" evidence="3">
    <location>
        <begin position="242"/>
        <end position="265"/>
    </location>
</feature>
<evidence type="ECO:0000256" key="3">
    <source>
        <dbReference type="SAM" id="MobiDB-lite"/>
    </source>
</evidence>
<dbReference type="SUPFAM" id="SSF47823">
    <property type="entry name" value="lambda integrase-like, N-terminal domain"/>
    <property type="match status" value="1"/>
</dbReference>
<evidence type="ECO:0000313" key="5">
    <source>
        <dbReference type="Proteomes" id="UP001497472"/>
    </source>
</evidence>
<dbReference type="InterPro" id="IPR013762">
    <property type="entry name" value="Integrase-like_cat_sf"/>
</dbReference>
<keyword evidence="2" id="KW-0233">DNA recombination</keyword>
<protein>
    <recommendedName>
        <fullName evidence="6">Tyr recombinase domain-containing protein</fullName>
    </recommendedName>
</protein>
<dbReference type="InterPro" id="IPR010998">
    <property type="entry name" value="Integrase_recombinase_N"/>
</dbReference>
<keyword evidence="1" id="KW-0238">DNA-binding</keyword>
<dbReference type="PANTHER" id="PTHR35617">
    <property type="entry name" value="PHAGE_INTEGRASE DOMAIN-CONTAINING PROTEIN"/>
    <property type="match status" value="1"/>
</dbReference>
<dbReference type="GO" id="GO:0015074">
    <property type="term" value="P:DNA integration"/>
    <property type="evidence" value="ECO:0007669"/>
    <property type="project" value="InterPro"/>
</dbReference>
<organism evidence="4 5">
    <name type="scientific">Leptosia nina</name>
    <dbReference type="NCBI Taxonomy" id="320188"/>
    <lineage>
        <taxon>Eukaryota</taxon>
        <taxon>Metazoa</taxon>
        <taxon>Ecdysozoa</taxon>
        <taxon>Arthropoda</taxon>
        <taxon>Hexapoda</taxon>
        <taxon>Insecta</taxon>
        <taxon>Pterygota</taxon>
        <taxon>Neoptera</taxon>
        <taxon>Endopterygota</taxon>
        <taxon>Lepidoptera</taxon>
        <taxon>Glossata</taxon>
        <taxon>Ditrysia</taxon>
        <taxon>Papilionoidea</taxon>
        <taxon>Pieridae</taxon>
        <taxon>Pierinae</taxon>
        <taxon>Leptosia</taxon>
    </lineage>
</organism>
<sequence>MGGIDKIDKIVGSQPKTRGKSPAHGNPPMPSTSQEKPFRVKQIFGRLFEVLSQKLEEITSSFFNSENYYFRSNTFQSTTTLANTYAGYSKKVRDSCVSGHESRNSNNDSRACIGICAHDAIFHIPAFYNKKKQRQESCDFQSEGIKSVYETRALSSVSSLSNAEVLTTGRLDGKIGYQPGLLPRPNLGETPMFPTCQLQGKTTSNDVPTIWLSNRSKNVCFGNKLDSRTFTPSRFKSHCLLGRLPARPPGQGSPPGPGSQSHAISAESRLEHKLKEIDMHSYETNRFSGYHLGHKLKQKVPTHRKNQQNTSVSIDSSVSRQLDSQAGPMPLRVSQFCNLHHPPGKVALPNATATQQCFNEESNSAQPIGRRSETRIGLVATQHRSKDRDPLAQKSHKLPNNRRFRCSVGSPSQQQICQRSLDSAANDLALQSEGDACCNSCNLIGSRSLEGFKNNSTERQQNSCIVYKKRRRNEVEKTACNDQRTFGTDGQFEYSTNPSSLTGNVQHGSRSSLAKSQRRRMASFTRGKQGNIQSVGNTRNRSFCFKRGTRRGELCYARLIRLERLLSRRLQQILEIRPGVDISSAGASTSSIAPPQLSARQVHCSSTQVDEAFLAPRSKKSSFGSSSYDTRSRQNSNQHRDTTGSASSAEITNGSMVNFGWDSLIENWSNDEKNLLSTCWRQSTRKTYAPIWKKWVKWCQENNLDYQFPAPTSVARYLARLFLNDHLAYRSILVHKSVIASICETLSDVKISSNNLVKHLLKAISIAKIIPQKLPIWDARTVIHYLRDSSPNENSLFDVSKRTATLLLLTSGRRVHDLTLLHCDPQHFIDKGDSIILHPVFGSKTDTGSYRQSSWTLLDCPDKRLNPLFWLRTLVEVSKFTRGSLTNLFITTRDPVKPATTTIIGGWVKKVLSESGIEASPGSCRSAVASLNFLEKYPINEILAKANWRHEQTFKRYYCRNVESNTQRVETHSLSQYFKPSDD</sequence>
<dbReference type="SUPFAM" id="SSF56349">
    <property type="entry name" value="DNA breaking-rejoining enzymes"/>
    <property type="match status" value="1"/>
</dbReference>
<dbReference type="Gene3D" id="1.10.443.10">
    <property type="entry name" value="Intergrase catalytic core"/>
    <property type="match status" value="1"/>
</dbReference>
<dbReference type="Gene3D" id="1.10.150.130">
    <property type="match status" value="1"/>
</dbReference>
<dbReference type="InterPro" id="IPR011010">
    <property type="entry name" value="DNA_brk_join_enz"/>
</dbReference>
<evidence type="ECO:0008006" key="6">
    <source>
        <dbReference type="Google" id="ProtNLM"/>
    </source>
</evidence>
<keyword evidence="5" id="KW-1185">Reference proteome</keyword>
<reference evidence="4 5" key="1">
    <citation type="submission" date="2023-11" db="EMBL/GenBank/DDBJ databases">
        <authorList>
            <person name="Okamura Y."/>
        </authorList>
    </citation>
    <scope>NUCLEOTIDE SEQUENCE [LARGE SCALE GENOMIC DNA]</scope>
</reference>
<dbReference type="AlphaFoldDB" id="A0AAV1IYK3"/>
<evidence type="ECO:0000256" key="1">
    <source>
        <dbReference type="ARBA" id="ARBA00023125"/>
    </source>
</evidence>
<comment type="caution">
    <text evidence="4">The sequence shown here is derived from an EMBL/GenBank/DDBJ whole genome shotgun (WGS) entry which is preliminary data.</text>
</comment>
<feature type="compositionally biased region" description="Polar residues" evidence="3">
    <location>
        <begin position="307"/>
        <end position="324"/>
    </location>
</feature>
<feature type="region of interest" description="Disordered" evidence="3">
    <location>
        <begin position="297"/>
        <end position="324"/>
    </location>
</feature>